<organism evidence="1 2">
    <name type="scientific">Eumeta variegata</name>
    <name type="common">Bagworm moth</name>
    <name type="synonym">Eumeta japonica</name>
    <dbReference type="NCBI Taxonomy" id="151549"/>
    <lineage>
        <taxon>Eukaryota</taxon>
        <taxon>Metazoa</taxon>
        <taxon>Ecdysozoa</taxon>
        <taxon>Arthropoda</taxon>
        <taxon>Hexapoda</taxon>
        <taxon>Insecta</taxon>
        <taxon>Pterygota</taxon>
        <taxon>Neoptera</taxon>
        <taxon>Endopterygota</taxon>
        <taxon>Lepidoptera</taxon>
        <taxon>Glossata</taxon>
        <taxon>Ditrysia</taxon>
        <taxon>Tineoidea</taxon>
        <taxon>Psychidae</taxon>
        <taxon>Oiketicinae</taxon>
        <taxon>Eumeta</taxon>
    </lineage>
</organism>
<name>A0A4C2A022_EUMVA</name>
<dbReference type="STRING" id="151549.A0A4C2A022"/>
<evidence type="ECO:0008006" key="3">
    <source>
        <dbReference type="Google" id="ProtNLM"/>
    </source>
</evidence>
<dbReference type="PANTHER" id="PTHR45749:SF23">
    <property type="entry name" value="ZINC FINGER MYM-TYPE PROTEIN 1-LIKE"/>
    <property type="match status" value="1"/>
</dbReference>
<sequence length="146" mass="16982">MLVWLTRKENKSVLDKQLQEQLRKEKEYYHNVLKRVIAVVKFLSIRGLAFRGSEEVFGSPHNGNFMGAMELLAEFDPFIREHIEQREHIFEIQEGPEELKMDLTSYSRARRGIRTKSRALVPYNLKRQRPSAAGRLSGAHAARLFA</sequence>
<comment type="caution">
    <text evidence="1">The sequence shown here is derived from an EMBL/GenBank/DDBJ whole genome shotgun (WGS) entry which is preliminary data.</text>
</comment>
<dbReference type="Proteomes" id="UP000299102">
    <property type="component" value="Unassembled WGS sequence"/>
</dbReference>
<proteinExistence type="predicted"/>
<protein>
    <recommendedName>
        <fullName evidence="3">DUF4371 domain-containing protein</fullName>
    </recommendedName>
</protein>
<gene>
    <name evidence="1" type="ORF">EVAR_66447_1</name>
</gene>
<evidence type="ECO:0000313" key="1">
    <source>
        <dbReference type="EMBL" id="GBP94056.1"/>
    </source>
</evidence>
<evidence type="ECO:0000313" key="2">
    <source>
        <dbReference type="Proteomes" id="UP000299102"/>
    </source>
</evidence>
<dbReference type="AlphaFoldDB" id="A0A4C2A022"/>
<keyword evidence="2" id="KW-1185">Reference proteome</keyword>
<dbReference type="PANTHER" id="PTHR45749">
    <property type="match status" value="1"/>
</dbReference>
<dbReference type="OrthoDB" id="10063284at2759"/>
<reference evidence="1 2" key="1">
    <citation type="journal article" date="2019" name="Commun. Biol.">
        <title>The bagworm genome reveals a unique fibroin gene that provides high tensile strength.</title>
        <authorList>
            <person name="Kono N."/>
            <person name="Nakamura H."/>
            <person name="Ohtoshi R."/>
            <person name="Tomita M."/>
            <person name="Numata K."/>
            <person name="Arakawa K."/>
        </authorList>
    </citation>
    <scope>NUCLEOTIDE SEQUENCE [LARGE SCALE GENOMIC DNA]</scope>
</reference>
<accession>A0A4C2A022</accession>
<dbReference type="EMBL" id="BGZK01002453">
    <property type="protein sequence ID" value="GBP94056.1"/>
    <property type="molecule type" value="Genomic_DNA"/>
</dbReference>